<feature type="transmembrane region" description="Helical" evidence="10">
    <location>
        <begin position="275"/>
        <end position="293"/>
    </location>
</feature>
<comment type="function">
    <text evidence="8 10 11">Involved in peptidoglycan biosynthesis. Transports lipid-linked peptidoglycan precursors from the inner to the outer leaflet of the cytoplasmic membrane.</text>
</comment>
<evidence type="ECO:0000256" key="8">
    <source>
        <dbReference type="ARBA" id="ARBA00060041"/>
    </source>
</evidence>
<sequence>MASLAKSTSTVGVMTLLSRVLGFLRDVILAVLFGAGAGMDAFLVAFKIPNFMRRLFAEGAFAQSFVPVLSATRSQDTGDDVQNLVDVVAGTLGVILIGVTVVGIVAAPVFIYIFAPGFAGQTAQFDLAVDLLRLTFPYLLFISLTAFAGGILNTYGQFAVPAFTPVLLNICMIGAAVLLSPVFERPEIALAIGVLIAGMAQLAFQVPFLVRLQRLPRPRWGWRDAKVRRILRLMLPILFGSSVAQVNLMLDTIIASFLAAGSVSWLYYADRLMEFPLGVFSIAIATVILPSLAARHASKSSTEFSDTLDWALRLLVIVGLPAMVGLFVLAGPLVTTLFNYRSFNGHDALMSQYALMAYALGFMGFSLVKVLVTGFFSREDSRTPVRCGVISMVSAMILNLIFVGLFTWWDLPAPHAGLALATSLGAFINAGLLYRNLRRDGVFVPSASWRRLLVQVGLACVAMGVVLGIGAADLSVWIERGALQRVAWLLGWITGGVVVYFAVLGALGVRPVDFTMVEPS</sequence>
<feature type="transmembrane region" description="Helical" evidence="10">
    <location>
        <begin position="230"/>
        <end position="255"/>
    </location>
</feature>
<dbReference type="HAMAP" id="MF_02078">
    <property type="entry name" value="MurJ_MviN"/>
    <property type="match status" value="1"/>
</dbReference>
<comment type="pathway">
    <text evidence="10">Cell wall biogenesis; peptidoglycan biosynthesis.</text>
</comment>
<reference evidence="13" key="1">
    <citation type="journal article" date="2019" name="Int. J. Syst. Evol. Microbiol.">
        <title>The Global Catalogue of Microorganisms (GCM) 10K type strain sequencing project: providing services to taxonomists for standard genome sequencing and annotation.</title>
        <authorList>
            <consortium name="The Broad Institute Genomics Platform"/>
            <consortium name="The Broad Institute Genome Sequencing Center for Infectious Disease"/>
            <person name="Wu L."/>
            <person name="Ma J."/>
        </authorList>
    </citation>
    <scope>NUCLEOTIDE SEQUENCE [LARGE SCALE GENOMIC DNA]</scope>
    <source>
        <strain evidence="13">KCTC 52640</strain>
    </source>
</reference>
<feature type="transmembrane region" description="Helical" evidence="10">
    <location>
        <begin position="490"/>
        <end position="509"/>
    </location>
</feature>
<gene>
    <name evidence="10 12" type="primary">murJ</name>
    <name evidence="12" type="ORF">ACFOSU_11195</name>
</gene>
<dbReference type="PRINTS" id="PR01806">
    <property type="entry name" value="VIRFACTRMVIN"/>
</dbReference>
<feature type="transmembrane region" description="Helical" evidence="10">
    <location>
        <begin position="456"/>
        <end position="478"/>
    </location>
</feature>
<dbReference type="NCBIfam" id="TIGR01695">
    <property type="entry name" value="murJ_mviN"/>
    <property type="match status" value="1"/>
</dbReference>
<feature type="transmembrane region" description="Helical" evidence="10">
    <location>
        <begin position="135"/>
        <end position="155"/>
    </location>
</feature>
<comment type="similarity">
    <text evidence="9 10 11">Belongs to the MurJ/MviN family.</text>
</comment>
<evidence type="ECO:0000256" key="10">
    <source>
        <dbReference type="HAMAP-Rule" id="MF_02078"/>
    </source>
</evidence>
<keyword evidence="10" id="KW-0997">Cell inner membrane</keyword>
<evidence type="ECO:0000256" key="2">
    <source>
        <dbReference type="ARBA" id="ARBA00022475"/>
    </source>
</evidence>
<dbReference type="InterPro" id="IPR004268">
    <property type="entry name" value="MurJ"/>
</dbReference>
<evidence type="ECO:0000256" key="5">
    <source>
        <dbReference type="ARBA" id="ARBA00022984"/>
    </source>
</evidence>
<evidence type="ECO:0000256" key="4">
    <source>
        <dbReference type="ARBA" id="ARBA00022960"/>
    </source>
</evidence>
<proteinExistence type="inferred from homology"/>
<feature type="transmembrane region" description="Helical" evidence="10">
    <location>
        <begin position="27"/>
        <end position="46"/>
    </location>
</feature>
<keyword evidence="10 11" id="KW-0961">Cell wall biogenesis/degradation</keyword>
<evidence type="ECO:0000256" key="6">
    <source>
        <dbReference type="ARBA" id="ARBA00022989"/>
    </source>
</evidence>
<keyword evidence="2 10" id="KW-1003">Cell membrane</keyword>
<name>A0ABV7ENX7_9GAMM</name>
<dbReference type="Pfam" id="PF03023">
    <property type="entry name" value="MurJ"/>
    <property type="match status" value="1"/>
</dbReference>
<keyword evidence="10 11" id="KW-0813">Transport</keyword>
<evidence type="ECO:0000313" key="13">
    <source>
        <dbReference type="Proteomes" id="UP001595462"/>
    </source>
</evidence>
<evidence type="ECO:0000313" key="12">
    <source>
        <dbReference type="EMBL" id="MFC3104453.1"/>
    </source>
</evidence>
<dbReference type="PANTHER" id="PTHR47019">
    <property type="entry name" value="LIPID II FLIPPASE MURJ"/>
    <property type="match status" value="1"/>
</dbReference>
<feature type="transmembrane region" description="Helical" evidence="10">
    <location>
        <begin position="92"/>
        <end position="115"/>
    </location>
</feature>
<evidence type="ECO:0000256" key="7">
    <source>
        <dbReference type="ARBA" id="ARBA00023136"/>
    </source>
</evidence>
<dbReference type="RefSeq" id="WP_380689601.1">
    <property type="nucleotide sequence ID" value="NZ_JBHRSS010000004.1"/>
</dbReference>
<keyword evidence="7 10" id="KW-0472">Membrane</keyword>
<keyword evidence="13" id="KW-1185">Reference proteome</keyword>
<feature type="transmembrane region" description="Helical" evidence="10">
    <location>
        <begin position="415"/>
        <end position="435"/>
    </location>
</feature>
<dbReference type="PANTHER" id="PTHR47019:SF1">
    <property type="entry name" value="LIPID II FLIPPASE MURJ"/>
    <property type="match status" value="1"/>
</dbReference>
<feature type="transmembrane region" description="Helical" evidence="10">
    <location>
        <begin position="162"/>
        <end position="182"/>
    </location>
</feature>
<feature type="transmembrane region" description="Helical" evidence="10">
    <location>
        <begin position="355"/>
        <end position="376"/>
    </location>
</feature>
<organism evidence="12 13">
    <name type="scientific">Salinisphaera aquimarina</name>
    <dbReference type="NCBI Taxonomy" id="2094031"/>
    <lineage>
        <taxon>Bacteria</taxon>
        <taxon>Pseudomonadati</taxon>
        <taxon>Pseudomonadota</taxon>
        <taxon>Gammaproteobacteria</taxon>
        <taxon>Salinisphaerales</taxon>
        <taxon>Salinisphaeraceae</taxon>
        <taxon>Salinisphaera</taxon>
    </lineage>
</organism>
<keyword evidence="5 10" id="KW-0573">Peptidoglycan synthesis</keyword>
<keyword evidence="6 10" id="KW-1133">Transmembrane helix</keyword>
<dbReference type="InterPro" id="IPR051050">
    <property type="entry name" value="Lipid_II_flippase_MurJ/MviN"/>
</dbReference>
<dbReference type="PIRSF" id="PIRSF002869">
    <property type="entry name" value="MviN"/>
    <property type="match status" value="1"/>
</dbReference>
<feature type="transmembrane region" description="Helical" evidence="10">
    <location>
        <begin position="388"/>
        <end position="409"/>
    </location>
</feature>
<protein>
    <recommendedName>
        <fullName evidence="10">Probable lipid II flippase MurJ</fullName>
    </recommendedName>
</protein>
<evidence type="ECO:0000256" key="3">
    <source>
        <dbReference type="ARBA" id="ARBA00022692"/>
    </source>
</evidence>
<dbReference type="Proteomes" id="UP001595462">
    <property type="component" value="Unassembled WGS sequence"/>
</dbReference>
<dbReference type="EMBL" id="JBHRSS010000004">
    <property type="protein sequence ID" value="MFC3104453.1"/>
    <property type="molecule type" value="Genomic_DNA"/>
</dbReference>
<evidence type="ECO:0000256" key="11">
    <source>
        <dbReference type="PIRNR" id="PIRNR002869"/>
    </source>
</evidence>
<keyword evidence="4 10" id="KW-0133">Cell shape</keyword>
<accession>A0ABV7ENX7</accession>
<evidence type="ECO:0000256" key="9">
    <source>
        <dbReference type="ARBA" id="ARBA00061532"/>
    </source>
</evidence>
<comment type="subcellular location">
    <subcellularLocation>
        <location evidence="10">Cell inner membrane</location>
        <topology evidence="10">Multi-pass membrane protein</topology>
    </subcellularLocation>
    <subcellularLocation>
        <location evidence="1">Cell membrane</location>
        <topology evidence="1">Multi-pass membrane protein</topology>
    </subcellularLocation>
</comment>
<feature type="transmembrane region" description="Helical" evidence="10">
    <location>
        <begin position="188"/>
        <end position="210"/>
    </location>
</feature>
<evidence type="ECO:0000256" key="1">
    <source>
        <dbReference type="ARBA" id="ARBA00004651"/>
    </source>
</evidence>
<feature type="transmembrane region" description="Helical" evidence="10">
    <location>
        <begin position="314"/>
        <end position="335"/>
    </location>
</feature>
<keyword evidence="3 10" id="KW-0812">Transmembrane</keyword>
<dbReference type="CDD" id="cd13123">
    <property type="entry name" value="MATE_MurJ_like"/>
    <property type="match status" value="1"/>
</dbReference>
<comment type="caution">
    <text evidence="12">The sequence shown here is derived from an EMBL/GenBank/DDBJ whole genome shotgun (WGS) entry which is preliminary data.</text>
</comment>